<evidence type="ECO:0000313" key="1">
    <source>
        <dbReference type="EMBL" id="EJK47332.1"/>
    </source>
</evidence>
<name>K0RKY7_THAOC</name>
<evidence type="ECO:0000313" key="2">
    <source>
        <dbReference type="Proteomes" id="UP000266841"/>
    </source>
</evidence>
<accession>K0RKY7</accession>
<comment type="caution">
    <text evidence="1">The sequence shown here is derived from an EMBL/GenBank/DDBJ whole genome shotgun (WGS) entry which is preliminary data.</text>
</comment>
<reference evidence="1 2" key="1">
    <citation type="journal article" date="2012" name="Genome Biol.">
        <title>Genome and low-iron response of an oceanic diatom adapted to chronic iron limitation.</title>
        <authorList>
            <person name="Lommer M."/>
            <person name="Specht M."/>
            <person name="Roy A.S."/>
            <person name="Kraemer L."/>
            <person name="Andreson R."/>
            <person name="Gutowska M.A."/>
            <person name="Wolf J."/>
            <person name="Bergner S.V."/>
            <person name="Schilhabel M.B."/>
            <person name="Klostermeier U.C."/>
            <person name="Beiko R.G."/>
            <person name="Rosenstiel P."/>
            <person name="Hippler M."/>
            <person name="Laroche J."/>
        </authorList>
    </citation>
    <scope>NUCLEOTIDE SEQUENCE [LARGE SCALE GENOMIC DNA]</scope>
    <source>
        <strain evidence="1 2">CCMP1005</strain>
    </source>
</reference>
<organism evidence="1 2">
    <name type="scientific">Thalassiosira oceanica</name>
    <name type="common">Marine diatom</name>
    <dbReference type="NCBI Taxonomy" id="159749"/>
    <lineage>
        <taxon>Eukaryota</taxon>
        <taxon>Sar</taxon>
        <taxon>Stramenopiles</taxon>
        <taxon>Ochrophyta</taxon>
        <taxon>Bacillariophyta</taxon>
        <taxon>Coscinodiscophyceae</taxon>
        <taxon>Thalassiosirophycidae</taxon>
        <taxon>Thalassiosirales</taxon>
        <taxon>Thalassiosiraceae</taxon>
        <taxon>Thalassiosira</taxon>
    </lineage>
</organism>
<proteinExistence type="predicted"/>
<dbReference type="AlphaFoldDB" id="K0RKY7"/>
<protein>
    <submittedName>
        <fullName evidence="1">Uncharacterized protein</fullName>
    </submittedName>
</protein>
<keyword evidence="2" id="KW-1185">Reference proteome</keyword>
<dbReference type="Proteomes" id="UP000266841">
    <property type="component" value="Unassembled WGS sequence"/>
</dbReference>
<sequence>MAGHATTGHTMKNGHAVLCAMRLLKRRLRRNRTGRTGRSVSNFAREEKVGADLGSRRLAISAVALRLEDEDNMMSSTPPCHRVTLRAQPDASAGLENRVFPRPPWPSRPVPLQVTPGIRQSYEISITKFSPCLCSCFSPPADIFSTSNAFAADLALVGLTLQRAKSQCYIREGLRDDIWDALRGDIPNGVLKDRDGADVLLDASYRVTVSRLAMYPLVNRSLSKATSTSAWRRSQPATIAPWSCWTRAVGRTLTSPPARCSGYSPSCASSSWGTTGSGTSAPTTLQSLLAVSTWVYVTLSRPVLAPTPPGGHRSPMNECAYRLNTKAVVDSEKARTAGMEDPWEAMLSRNDPTSPVQAWHLCEINNERSRMRLERSRLIELGTRITSSLDRRSFERWSWDSWKRMSAVFLHSPQDPLGHIGDQEFQVVFAAFLGQACPIAAPLAGRYFGKKGAVLDV</sequence>
<dbReference type="EMBL" id="AGNL01047073">
    <property type="protein sequence ID" value="EJK47332.1"/>
    <property type="molecule type" value="Genomic_DNA"/>
</dbReference>
<feature type="non-terminal residue" evidence="1">
    <location>
        <position position="457"/>
    </location>
</feature>
<gene>
    <name evidence="1" type="ORF">THAOC_33955</name>
</gene>